<keyword evidence="2" id="KW-0812">Transmembrane</keyword>
<feature type="compositionally biased region" description="Basic residues" evidence="1">
    <location>
        <begin position="49"/>
        <end position="60"/>
    </location>
</feature>
<evidence type="ECO:0000313" key="4">
    <source>
        <dbReference type="Proteomes" id="UP000315295"/>
    </source>
</evidence>
<reference evidence="3 4" key="1">
    <citation type="journal article" date="2019" name="G3 (Bethesda)">
        <title>Sequencing of a Wild Apple (Malus baccata) Genome Unravels the Differences Between Cultivated and Wild Apple Species Regarding Disease Resistance and Cold Tolerance.</title>
        <authorList>
            <person name="Chen X."/>
        </authorList>
    </citation>
    <scope>NUCLEOTIDE SEQUENCE [LARGE SCALE GENOMIC DNA]</scope>
    <source>
        <strain evidence="4">cv. Shandingzi</strain>
        <tissue evidence="3">Leaves</tissue>
    </source>
</reference>
<comment type="caution">
    <text evidence="3">The sequence shown here is derived from an EMBL/GenBank/DDBJ whole genome shotgun (WGS) entry which is preliminary data.</text>
</comment>
<feature type="compositionally biased region" description="Polar residues" evidence="1">
    <location>
        <begin position="61"/>
        <end position="80"/>
    </location>
</feature>
<sequence>MKGRSTITIGIWKRTLSLAFLMMINRWWRFADLEKITTENGIHPERNQRRISGRKERHRSSISGQLMQTKRETSCSSNLTTDEKLNINDDVATMGYAQRHSCRVPTTSEIIAPYYGNNESDYINYATGYDHYGATNCNWKEYYILEPREPPVHVYVDKYLMRSLDAENQMPPQLPPEMAEYIIMKAKSRRWPCQLLGWIMVIMGQSELVVQVLLGFGPNRWMIITSLYINIFNS</sequence>
<feature type="transmembrane region" description="Helical" evidence="2">
    <location>
        <begin position="195"/>
        <end position="216"/>
    </location>
</feature>
<dbReference type="EMBL" id="VIEB01000648">
    <property type="protein sequence ID" value="TQD84178.1"/>
    <property type="molecule type" value="Genomic_DNA"/>
</dbReference>
<evidence type="ECO:0000256" key="1">
    <source>
        <dbReference type="SAM" id="MobiDB-lite"/>
    </source>
</evidence>
<organism evidence="3 4">
    <name type="scientific">Malus baccata</name>
    <name type="common">Siberian crab apple</name>
    <name type="synonym">Pyrus baccata</name>
    <dbReference type="NCBI Taxonomy" id="106549"/>
    <lineage>
        <taxon>Eukaryota</taxon>
        <taxon>Viridiplantae</taxon>
        <taxon>Streptophyta</taxon>
        <taxon>Embryophyta</taxon>
        <taxon>Tracheophyta</taxon>
        <taxon>Spermatophyta</taxon>
        <taxon>Magnoliopsida</taxon>
        <taxon>eudicotyledons</taxon>
        <taxon>Gunneridae</taxon>
        <taxon>Pentapetalae</taxon>
        <taxon>rosids</taxon>
        <taxon>fabids</taxon>
        <taxon>Rosales</taxon>
        <taxon>Rosaceae</taxon>
        <taxon>Amygdaloideae</taxon>
        <taxon>Maleae</taxon>
        <taxon>Malus</taxon>
    </lineage>
</organism>
<accession>A0A540LCH4</accession>
<keyword evidence="2" id="KW-0472">Membrane</keyword>
<proteinExistence type="predicted"/>
<keyword evidence="4" id="KW-1185">Reference proteome</keyword>
<protein>
    <submittedName>
        <fullName evidence="3">Uncharacterized protein</fullName>
    </submittedName>
</protein>
<evidence type="ECO:0000313" key="3">
    <source>
        <dbReference type="EMBL" id="TQD84178.1"/>
    </source>
</evidence>
<evidence type="ECO:0000256" key="2">
    <source>
        <dbReference type="SAM" id="Phobius"/>
    </source>
</evidence>
<feature type="region of interest" description="Disordered" evidence="1">
    <location>
        <begin position="44"/>
        <end position="81"/>
    </location>
</feature>
<dbReference type="Proteomes" id="UP000315295">
    <property type="component" value="Unassembled WGS sequence"/>
</dbReference>
<dbReference type="AlphaFoldDB" id="A0A540LCH4"/>
<name>A0A540LCH4_MALBA</name>
<keyword evidence="2" id="KW-1133">Transmembrane helix</keyword>
<gene>
    <name evidence="3" type="ORF">C1H46_030268</name>
</gene>